<sequence>MMMPCKIYPRLCLIFVAFLLLFALFFFFVHATNQLRMRNTHLHMGWPGGNSRTKKNTEIPTQSRRSFAIGCVYVLIFFNVAFLLRLSNLLSKKRQPRVAASQFKIRRKSHQPTAAAYGNRNHRVFPESGRHALNLATITPPVDHPKDPPFELKVSREVNARSHWRLATH</sequence>
<organism evidence="2">
    <name type="scientific">Anopheles darlingi</name>
    <name type="common">Mosquito</name>
    <dbReference type="NCBI Taxonomy" id="43151"/>
    <lineage>
        <taxon>Eukaryota</taxon>
        <taxon>Metazoa</taxon>
        <taxon>Ecdysozoa</taxon>
        <taxon>Arthropoda</taxon>
        <taxon>Hexapoda</taxon>
        <taxon>Insecta</taxon>
        <taxon>Pterygota</taxon>
        <taxon>Neoptera</taxon>
        <taxon>Endopterygota</taxon>
        <taxon>Diptera</taxon>
        <taxon>Nematocera</taxon>
        <taxon>Culicoidea</taxon>
        <taxon>Culicidae</taxon>
        <taxon>Anophelinae</taxon>
        <taxon>Anopheles</taxon>
    </lineage>
</organism>
<proteinExistence type="predicted"/>
<protein>
    <submittedName>
        <fullName evidence="2">Uncharacterized protein</fullName>
    </submittedName>
</protein>
<accession>A0A2M4D5R0</accession>
<evidence type="ECO:0000256" key="1">
    <source>
        <dbReference type="SAM" id="Phobius"/>
    </source>
</evidence>
<dbReference type="AlphaFoldDB" id="A0A2M4D5R0"/>
<name>A0A2M4D5R0_ANODA</name>
<keyword evidence="1" id="KW-1133">Transmembrane helix</keyword>
<reference evidence="2" key="1">
    <citation type="submission" date="2018-01" db="EMBL/GenBank/DDBJ databases">
        <title>An insight into the sialome of Amazonian anophelines.</title>
        <authorList>
            <person name="Ribeiro J.M."/>
            <person name="Scarpassa V."/>
            <person name="Calvo E."/>
        </authorList>
    </citation>
    <scope>NUCLEOTIDE SEQUENCE</scope>
</reference>
<evidence type="ECO:0000313" key="2">
    <source>
        <dbReference type="EMBL" id="MBW72876.1"/>
    </source>
</evidence>
<feature type="transmembrane region" description="Helical" evidence="1">
    <location>
        <begin position="67"/>
        <end position="87"/>
    </location>
</feature>
<keyword evidence="1" id="KW-0812">Transmembrane</keyword>
<dbReference type="EMBL" id="GGFL01008698">
    <property type="protein sequence ID" value="MBW72876.1"/>
    <property type="molecule type" value="Transcribed_RNA"/>
</dbReference>
<keyword evidence="1" id="KW-0472">Membrane</keyword>